<comment type="caution">
    <text evidence="1">The sequence shown here is derived from an EMBL/GenBank/DDBJ whole genome shotgun (WGS) entry which is preliminary data.</text>
</comment>
<organism evidence="1">
    <name type="scientific">Nocardia globerula</name>
    <dbReference type="NCBI Taxonomy" id="1818"/>
    <lineage>
        <taxon>Bacteria</taxon>
        <taxon>Bacillati</taxon>
        <taxon>Actinomycetota</taxon>
        <taxon>Actinomycetes</taxon>
        <taxon>Mycobacteriales</taxon>
        <taxon>Nocardiaceae</taxon>
        <taxon>Nocardia</taxon>
    </lineage>
</organism>
<proteinExistence type="predicted"/>
<dbReference type="InterPro" id="IPR045592">
    <property type="entry name" value="DUF6461"/>
</dbReference>
<protein>
    <submittedName>
        <fullName evidence="1">Uncharacterized protein</fullName>
    </submittedName>
</protein>
<evidence type="ECO:0000313" key="1">
    <source>
        <dbReference type="EMBL" id="TYQ02511.1"/>
    </source>
</evidence>
<name>A0A652YMJ3_NOCGL</name>
<dbReference type="AlphaFoldDB" id="A0A652YMJ3"/>
<accession>A0A652YMJ3</accession>
<dbReference type="Pfam" id="PF20062">
    <property type="entry name" value="DUF6461"/>
    <property type="match status" value="1"/>
</dbReference>
<sequence length="408" mass="44756">MTVPTYHDYLWLQPYLDKRFAFGYCAAVIPGRSPAEVLSLLGAASSHSDSDVHLEAVGVAEVGEVELDLADQAVASGLGSLHVIAVAAIDGDDTLLIQLNGGSFAVTEALMRPLLPDREVVAHSLSVNADSQFIWWSNCERVAAFELFGSGPVIGDERVVDLIWEVGGIGIDDDALNEPGEHAMEGAFALAERITGVAVTAELFEAGPFTVAVVPGEGRTLQVDRRAAPTQNPPSQWREVARHYKAAERIPLHGMMFKERPPGGRPSAELEFWFKPRTCIRLADDEGVLFLQNRQKQTWFRTDGVLEVRSGGYSLDIHITQLLQIHRTWPDARFADLLPPDTAGRAVEVNGRRAWEFEMPPDWAGLDSTVAFDEETGIPLRWKNKTCTHEISELETGIDMGDGFFTGP</sequence>
<dbReference type="EMBL" id="VNIQ01000006">
    <property type="protein sequence ID" value="TYQ02511.1"/>
    <property type="molecule type" value="Genomic_DNA"/>
</dbReference>
<reference evidence="1" key="1">
    <citation type="submission" date="2019-07" db="EMBL/GenBank/DDBJ databases">
        <title>Genomic Encyclopedia of Type Strains, Phase IV (KMG-IV): sequencing the most valuable type-strain genomes for metagenomic binning, comparative biology and taxonomic classification.</title>
        <authorList>
            <person name="Goeker M."/>
        </authorList>
    </citation>
    <scope>NUCLEOTIDE SEQUENCE</scope>
    <source>
        <strain evidence="1">DSM 44596</strain>
    </source>
</reference>
<gene>
    <name evidence="1" type="ORF">FNL38_106331</name>
</gene>